<evidence type="ECO:0000256" key="5">
    <source>
        <dbReference type="ARBA" id="ARBA00022692"/>
    </source>
</evidence>
<sequence>MMTWKCLPLLLLLSCSALFLQAQPLKDSAVENSIWDLQQCLDYALTNSLSIKQQMLNRQDAEIGLKQAKGSRLPSVTGGGRYGNAWGRSIDRTTNQFVPTQQRIQTNGLFFNASIPIYAGFQVNNSIKQARNNVEVADSELATAKNDVALMVAQLYMNVIFNKEVLRNSQDKVATTQTQVEQLEKQVKVGAIARTELLQMQSTLASNEAELIQQENNVRFALLQLQQAMQKPVETGFDIDIPELDANKYPWIKKTVEEVYGIALGTQPQISAAREREESAILGMKVAKGNMLPLLTLSGSSYTNYSDQNTELIEGSGEFSFKESEQYFIDASGLPDEVGLPSVIPIQEVSFERGEFRTINLGTQYRNNWSNEVLLNLSVPIFEGFKRSGDYQRAKIQKNIAALNVVEVETQLRQDIEQAYNEAYSAVKIYDAAQKSVMALEENLRVVETRFETGAANSVEFQIASNSLFTANTEMVRAKYDYIYKLKLLEFYLGQPIVL</sequence>
<feature type="coiled-coil region" evidence="8">
    <location>
        <begin position="127"/>
        <end position="231"/>
    </location>
</feature>
<name>A0AAN5AJ04_9BACT</name>
<dbReference type="Pfam" id="PF02321">
    <property type="entry name" value="OEP"/>
    <property type="match status" value="2"/>
</dbReference>
<dbReference type="PANTHER" id="PTHR30026:SF20">
    <property type="entry name" value="OUTER MEMBRANE PROTEIN TOLC"/>
    <property type="match status" value="1"/>
</dbReference>
<accession>A0AAN5AJ04</accession>
<evidence type="ECO:0000313" key="11">
    <source>
        <dbReference type="Proteomes" id="UP001310022"/>
    </source>
</evidence>
<keyword evidence="11" id="KW-1185">Reference proteome</keyword>
<reference evidence="10 11" key="1">
    <citation type="submission" date="2021-12" db="EMBL/GenBank/DDBJ databases">
        <title>Genome sequencing of bacteria with rrn-lacking chromosome and rrn-plasmid.</title>
        <authorList>
            <person name="Anda M."/>
            <person name="Iwasaki W."/>
        </authorList>
    </citation>
    <scope>NUCLEOTIDE SEQUENCE [LARGE SCALE GENOMIC DNA]</scope>
    <source>
        <strain evidence="10 11">NBRC 15940</strain>
    </source>
</reference>
<dbReference type="InterPro" id="IPR003423">
    <property type="entry name" value="OMP_efflux"/>
</dbReference>
<dbReference type="GO" id="GO:0015288">
    <property type="term" value="F:porin activity"/>
    <property type="evidence" value="ECO:0007669"/>
    <property type="project" value="TreeGrafter"/>
</dbReference>
<proteinExistence type="inferred from homology"/>
<evidence type="ECO:0000256" key="7">
    <source>
        <dbReference type="ARBA" id="ARBA00023237"/>
    </source>
</evidence>
<evidence type="ECO:0000313" key="10">
    <source>
        <dbReference type="EMBL" id="GJM61090.1"/>
    </source>
</evidence>
<dbReference type="GO" id="GO:1990281">
    <property type="term" value="C:efflux pump complex"/>
    <property type="evidence" value="ECO:0007669"/>
    <property type="project" value="TreeGrafter"/>
</dbReference>
<dbReference type="EMBL" id="BQKE01000001">
    <property type="protein sequence ID" value="GJM61090.1"/>
    <property type="molecule type" value="Genomic_DNA"/>
</dbReference>
<evidence type="ECO:0000256" key="6">
    <source>
        <dbReference type="ARBA" id="ARBA00023136"/>
    </source>
</evidence>
<dbReference type="SUPFAM" id="SSF56954">
    <property type="entry name" value="Outer membrane efflux proteins (OEP)"/>
    <property type="match status" value="1"/>
</dbReference>
<keyword evidence="5" id="KW-0812">Transmembrane</keyword>
<dbReference type="Proteomes" id="UP001310022">
    <property type="component" value="Unassembled WGS sequence"/>
</dbReference>
<comment type="caution">
    <text evidence="10">The sequence shown here is derived from an EMBL/GenBank/DDBJ whole genome shotgun (WGS) entry which is preliminary data.</text>
</comment>
<evidence type="ECO:0000256" key="2">
    <source>
        <dbReference type="ARBA" id="ARBA00007613"/>
    </source>
</evidence>
<evidence type="ECO:0000256" key="9">
    <source>
        <dbReference type="SAM" id="SignalP"/>
    </source>
</evidence>
<feature type="chain" id="PRO_5043025031" evidence="9">
    <location>
        <begin position="23"/>
        <end position="499"/>
    </location>
</feature>
<dbReference type="GO" id="GO:0015562">
    <property type="term" value="F:efflux transmembrane transporter activity"/>
    <property type="evidence" value="ECO:0007669"/>
    <property type="project" value="InterPro"/>
</dbReference>
<dbReference type="Gene3D" id="1.20.1600.10">
    <property type="entry name" value="Outer membrane efflux proteins (OEP)"/>
    <property type="match status" value="1"/>
</dbReference>
<keyword evidence="6" id="KW-0472">Membrane</keyword>
<comment type="subcellular location">
    <subcellularLocation>
        <location evidence="1">Cell outer membrane</location>
    </subcellularLocation>
</comment>
<organism evidence="10 11">
    <name type="scientific">Persicobacter diffluens</name>
    <dbReference type="NCBI Taxonomy" id="981"/>
    <lineage>
        <taxon>Bacteria</taxon>
        <taxon>Pseudomonadati</taxon>
        <taxon>Bacteroidota</taxon>
        <taxon>Cytophagia</taxon>
        <taxon>Cytophagales</taxon>
        <taxon>Persicobacteraceae</taxon>
        <taxon>Persicobacter</taxon>
    </lineage>
</organism>
<keyword evidence="4" id="KW-1134">Transmembrane beta strand</keyword>
<keyword evidence="9" id="KW-0732">Signal</keyword>
<feature type="signal peptide" evidence="9">
    <location>
        <begin position="1"/>
        <end position="22"/>
    </location>
</feature>
<keyword evidence="7" id="KW-0998">Cell outer membrane</keyword>
<dbReference type="GO" id="GO:0009279">
    <property type="term" value="C:cell outer membrane"/>
    <property type="evidence" value="ECO:0007669"/>
    <property type="project" value="UniProtKB-SubCell"/>
</dbReference>
<dbReference type="RefSeq" id="WP_338236710.1">
    <property type="nucleotide sequence ID" value="NZ_BQKE01000001.1"/>
</dbReference>
<evidence type="ECO:0000256" key="3">
    <source>
        <dbReference type="ARBA" id="ARBA00022448"/>
    </source>
</evidence>
<keyword evidence="3" id="KW-0813">Transport</keyword>
<evidence type="ECO:0000256" key="8">
    <source>
        <dbReference type="SAM" id="Coils"/>
    </source>
</evidence>
<evidence type="ECO:0000256" key="4">
    <source>
        <dbReference type="ARBA" id="ARBA00022452"/>
    </source>
</evidence>
<evidence type="ECO:0000256" key="1">
    <source>
        <dbReference type="ARBA" id="ARBA00004442"/>
    </source>
</evidence>
<protein>
    <submittedName>
        <fullName evidence="10">Transporter</fullName>
    </submittedName>
</protein>
<keyword evidence="8" id="KW-0175">Coiled coil</keyword>
<dbReference type="PANTHER" id="PTHR30026">
    <property type="entry name" value="OUTER MEMBRANE PROTEIN TOLC"/>
    <property type="match status" value="1"/>
</dbReference>
<comment type="similarity">
    <text evidence="2">Belongs to the outer membrane factor (OMF) (TC 1.B.17) family.</text>
</comment>
<dbReference type="InterPro" id="IPR051906">
    <property type="entry name" value="TolC-like"/>
</dbReference>
<gene>
    <name evidence="10" type="ORF">PEDI_16420</name>
</gene>
<dbReference type="AlphaFoldDB" id="A0AAN5AJ04"/>